<dbReference type="InterPro" id="IPR028082">
    <property type="entry name" value="Peripla_BP_I"/>
</dbReference>
<comment type="caution">
    <text evidence="5">The sequence shown here is derived from an EMBL/GenBank/DDBJ whole genome shotgun (WGS) entry which is preliminary data.</text>
</comment>
<dbReference type="PANTHER" id="PTHR47235">
    <property type="entry name" value="BLR6548 PROTEIN"/>
    <property type="match status" value="1"/>
</dbReference>
<evidence type="ECO:0000313" key="5">
    <source>
        <dbReference type="EMBL" id="GGC05303.1"/>
    </source>
</evidence>
<proteinExistence type="inferred from homology"/>
<sequence>MFLRNLLLSLACTAFIASSPAAADNDIVIGQVIDLSSPNASLGRDYVAGIRTCFDMLNAAGGINGRKIRFVTRDDQASPAVAARMATELIENEGADYLLGGIGEEVTQAILAAPAFRRSRLQLYAPLLSNISATNGHELALWRPDYLHEVRHMLSHFGPLGMTRVGIAFQDDAGNRQTMNMLMEELKRRGLQLAATARISSNEKQTAEEAARLAAATPGVVIVVGDTINTGLFLKAFRPQAPKVYVAGTSLINLDTLRELAGARAVEWTVFSQVVPNPANGKTTLQREHLAMMKKYRDEPPSTLTLEGFAVAKTLALAIKRGKPATTGRQELLREGDALDIGGISVRSGAGRQLSDYVDIALFRRNGLVF</sequence>
<keyword evidence="2 3" id="KW-0732">Signal</keyword>
<evidence type="ECO:0000256" key="3">
    <source>
        <dbReference type="SAM" id="SignalP"/>
    </source>
</evidence>
<gene>
    <name evidence="5" type="ORF">GCM10007205_13140</name>
</gene>
<accession>A0A8J2XV01</accession>
<name>A0A8J2XV01_9BURK</name>
<reference evidence="5" key="1">
    <citation type="journal article" date="2014" name="Int. J. Syst. Evol. Microbiol.">
        <title>Complete genome sequence of Corynebacterium casei LMG S-19264T (=DSM 44701T), isolated from a smear-ripened cheese.</title>
        <authorList>
            <consortium name="US DOE Joint Genome Institute (JGI-PGF)"/>
            <person name="Walter F."/>
            <person name="Albersmeier A."/>
            <person name="Kalinowski J."/>
            <person name="Ruckert C."/>
        </authorList>
    </citation>
    <scope>NUCLEOTIDE SEQUENCE</scope>
    <source>
        <strain evidence="5">CCM 7086</strain>
    </source>
</reference>
<dbReference type="EMBL" id="BMCG01000002">
    <property type="protein sequence ID" value="GGC05303.1"/>
    <property type="molecule type" value="Genomic_DNA"/>
</dbReference>
<evidence type="ECO:0000256" key="1">
    <source>
        <dbReference type="ARBA" id="ARBA00010062"/>
    </source>
</evidence>
<organism evidence="5 6">
    <name type="scientific">Oxalicibacterium flavum</name>
    <dbReference type="NCBI Taxonomy" id="179467"/>
    <lineage>
        <taxon>Bacteria</taxon>
        <taxon>Pseudomonadati</taxon>
        <taxon>Pseudomonadota</taxon>
        <taxon>Betaproteobacteria</taxon>
        <taxon>Burkholderiales</taxon>
        <taxon>Oxalobacteraceae</taxon>
        <taxon>Oxalicibacterium</taxon>
    </lineage>
</organism>
<evidence type="ECO:0000313" key="6">
    <source>
        <dbReference type="Proteomes" id="UP000620266"/>
    </source>
</evidence>
<keyword evidence="6" id="KW-1185">Reference proteome</keyword>
<protein>
    <submittedName>
        <fullName evidence="5">ABC transporter substrate-binding protein</fullName>
    </submittedName>
</protein>
<dbReference type="Pfam" id="PF13458">
    <property type="entry name" value="Peripla_BP_6"/>
    <property type="match status" value="1"/>
</dbReference>
<dbReference type="SUPFAM" id="SSF53822">
    <property type="entry name" value="Periplasmic binding protein-like I"/>
    <property type="match status" value="1"/>
</dbReference>
<reference evidence="5" key="2">
    <citation type="submission" date="2020-09" db="EMBL/GenBank/DDBJ databases">
        <authorList>
            <person name="Sun Q."/>
            <person name="Sedlacek I."/>
        </authorList>
    </citation>
    <scope>NUCLEOTIDE SEQUENCE</scope>
    <source>
        <strain evidence="5">CCM 7086</strain>
    </source>
</reference>
<evidence type="ECO:0000256" key="2">
    <source>
        <dbReference type="ARBA" id="ARBA00022729"/>
    </source>
</evidence>
<feature type="chain" id="PRO_5035320472" evidence="3">
    <location>
        <begin position="24"/>
        <end position="370"/>
    </location>
</feature>
<dbReference type="Gene3D" id="3.40.50.2300">
    <property type="match status" value="2"/>
</dbReference>
<evidence type="ECO:0000259" key="4">
    <source>
        <dbReference type="Pfam" id="PF13458"/>
    </source>
</evidence>
<dbReference type="InterPro" id="IPR028081">
    <property type="entry name" value="Leu-bd"/>
</dbReference>
<feature type="signal peptide" evidence="3">
    <location>
        <begin position="1"/>
        <end position="23"/>
    </location>
</feature>
<dbReference type="PANTHER" id="PTHR47235:SF1">
    <property type="entry name" value="BLR6548 PROTEIN"/>
    <property type="match status" value="1"/>
</dbReference>
<feature type="domain" description="Leucine-binding protein" evidence="4">
    <location>
        <begin position="27"/>
        <end position="327"/>
    </location>
</feature>
<comment type="similarity">
    <text evidence="1">Belongs to the leucine-binding protein family.</text>
</comment>
<dbReference type="Proteomes" id="UP000620266">
    <property type="component" value="Unassembled WGS sequence"/>
</dbReference>
<dbReference type="RefSeq" id="WP_188395379.1">
    <property type="nucleotide sequence ID" value="NZ_BMCG01000002.1"/>
</dbReference>
<dbReference type="CDD" id="cd06326">
    <property type="entry name" value="PBP1_ABC_ligand_binding-like"/>
    <property type="match status" value="1"/>
</dbReference>
<dbReference type="AlphaFoldDB" id="A0A8J2XV01"/>